<dbReference type="InterPro" id="IPR005471">
    <property type="entry name" value="Tscrpt_reg_IclR_N"/>
</dbReference>
<dbReference type="InterPro" id="IPR014757">
    <property type="entry name" value="Tscrpt_reg_IclR_C"/>
</dbReference>
<dbReference type="PROSITE" id="PS51077">
    <property type="entry name" value="HTH_ICLR"/>
    <property type="match status" value="1"/>
</dbReference>
<sequence>MKNKPQYAIESVDHALHLATLLQQEGPLRVSEAADRLGVSRSTAHRLLSMLVYRDFAEQGGDRRYQAGPVLRAAGTSGAPVALLRRVALPHMQQLVARVRETANLMVRVDASVRFVASVESDQVLRVGDRVGRVLPAHLASGGKALLAALPPHELAELYPDPEAAGVNLPKLRRELGLVRKRGFAINDQLTETGLTALGMVIPEPDGRPFAALSIAMPAVRFDRDLLSTWVSALSTAVTATDRDLAAAPVLGQSRGS</sequence>
<evidence type="ECO:0000256" key="1">
    <source>
        <dbReference type="ARBA" id="ARBA00023015"/>
    </source>
</evidence>
<evidence type="ECO:0000259" key="4">
    <source>
        <dbReference type="PROSITE" id="PS51077"/>
    </source>
</evidence>
<evidence type="ECO:0000259" key="5">
    <source>
        <dbReference type="PROSITE" id="PS51078"/>
    </source>
</evidence>
<dbReference type="AlphaFoldDB" id="A0A9W6VKA1"/>
<dbReference type="GO" id="GO:0045892">
    <property type="term" value="P:negative regulation of DNA-templated transcription"/>
    <property type="evidence" value="ECO:0007669"/>
    <property type="project" value="TreeGrafter"/>
</dbReference>
<protein>
    <recommendedName>
        <fullName evidence="8">Transcriptional regulator</fullName>
    </recommendedName>
</protein>
<accession>A0A9W6VKA1</accession>
<gene>
    <name evidence="6" type="ORF">Atai01_70080</name>
</gene>
<feature type="domain" description="HTH iclR-type" evidence="4">
    <location>
        <begin position="9"/>
        <end position="69"/>
    </location>
</feature>
<dbReference type="PANTHER" id="PTHR30136:SF35">
    <property type="entry name" value="HTH-TYPE TRANSCRIPTIONAL REGULATOR RV1719"/>
    <property type="match status" value="1"/>
</dbReference>
<dbReference type="InterPro" id="IPR050707">
    <property type="entry name" value="HTH_MetabolicPath_Reg"/>
</dbReference>
<evidence type="ECO:0008006" key="8">
    <source>
        <dbReference type="Google" id="ProtNLM"/>
    </source>
</evidence>
<dbReference type="GO" id="GO:0003700">
    <property type="term" value="F:DNA-binding transcription factor activity"/>
    <property type="evidence" value="ECO:0007669"/>
    <property type="project" value="TreeGrafter"/>
</dbReference>
<keyword evidence="2" id="KW-0238">DNA-binding</keyword>
<comment type="caution">
    <text evidence="6">The sequence shown here is derived from an EMBL/GenBank/DDBJ whole genome shotgun (WGS) entry which is preliminary data.</text>
</comment>
<keyword evidence="1" id="KW-0805">Transcription regulation</keyword>
<dbReference type="EMBL" id="BSTI01000022">
    <property type="protein sequence ID" value="GLY70389.1"/>
    <property type="molecule type" value="Genomic_DNA"/>
</dbReference>
<dbReference type="GO" id="GO:0003677">
    <property type="term" value="F:DNA binding"/>
    <property type="evidence" value="ECO:0007669"/>
    <property type="project" value="UniProtKB-KW"/>
</dbReference>
<dbReference type="InterPro" id="IPR029016">
    <property type="entry name" value="GAF-like_dom_sf"/>
</dbReference>
<dbReference type="Pfam" id="PF09339">
    <property type="entry name" value="HTH_IclR"/>
    <property type="match status" value="1"/>
</dbReference>
<evidence type="ECO:0000313" key="6">
    <source>
        <dbReference type="EMBL" id="GLY70389.1"/>
    </source>
</evidence>
<evidence type="ECO:0000313" key="7">
    <source>
        <dbReference type="Proteomes" id="UP001165136"/>
    </source>
</evidence>
<dbReference type="SUPFAM" id="SSF55781">
    <property type="entry name" value="GAF domain-like"/>
    <property type="match status" value="1"/>
</dbReference>
<dbReference type="InterPro" id="IPR036390">
    <property type="entry name" value="WH_DNA-bd_sf"/>
</dbReference>
<keyword evidence="7" id="KW-1185">Reference proteome</keyword>
<dbReference type="InterPro" id="IPR036388">
    <property type="entry name" value="WH-like_DNA-bd_sf"/>
</dbReference>
<dbReference type="PANTHER" id="PTHR30136">
    <property type="entry name" value="HELIX-TURN-HELIX TRANSCRIPTIONAL REGULATOR, ICLR FAMILY"/>
    <property type="match status" value="1"/>
</dbReference>
<dbReference type="PROSITE" id="PS51078">
    <property type="entry name" value="ICLR_ED"/>
    <property type="match status" value="1"/>
</dbReference>
<dbReference type="RefSeq" id="WP_027943846.1">
    <property type="nucleotide sequence ID" value="NZ_BSTI01000022.1"/>
</dbReference>
<dbReference type="Gene3D" id="1.10.10.10">
    <property type="entry name" value="Winged helix-like DNA-binding domain superfamily/Winged helix DNA-binding domain"/>
    <property type="match status" value="1"/>
</dbReference>
<dbReference type="Pfam" id="PF01614">
    <property type="entry name" value="IclR_C"/>
    <property type="match status" value="1"/>
</dbReference>
<name>A0A9W6VKA1_9PSEU</name>
<dbReference type="Gene3D" id="3.30.450.40">
    <property type="match status" value="1"/>
</dbReference>
<feature type="domain" description="IclR-ED" evidence="5">
    <location>
        <begin position="70"/>
        <end position="247"/>
    </location>
</feature>
<dbReference type="Proteomes" id="UP001165136">
    <property type="component" value="Unassembled WGS sequence"/>
</dbReference>
<evidence type="ECO:0000256" key="3">
    <source>
        <dbReference type="ARBA" id="ARBA00023163"/>
    </source>
</evidence>
<evidence type="ECO:0000256" key="2">
    <source>
        <dbReference type="ARBA" id="ARBA00023125"/>
    </source>
</evidence>
<dbReference type="SMART" id="SM00346">
    <property type="entry name" value="HTH_ICLR"/>
    <property type="match status" value="1"/>
</dbReference>
<keyword evidence="3" id="KW-0804">Transcription</keyword>
<reference evidence="6" key="1">
    <citation type="submission" date="2023-03" db="EMBL/GenBank/DDBJ databases">
        <title>Amycolatopsis taiwanensis NBRC 103393.</title>
        <authorList>
            <person name="Ichikawa N."/>
            <person name="Sato H."/>
            <person name="Tonouchi N."/>
        </authorList>
    </citation>
    <scope>NUCLEOTIDE SEQUENCE</scope>
    <source>
        <strain evidence="6">NBRC 103393</strain>
    </source>
</reference>
<dbReference type="SUPFAM" id="SSF46785">
    <property type="entry name" value="Winged helix' DNA-binding domain"/>
    <property type="match status" value="1"/>
</dbReference>
<organism evidence="6 7">
    <name type="scientific">Amycolatopsis taiwanensis</name>
    <dbReference type="NCBI Taxonomy" id="342230"/>
    <lineage>
        <taxon>Bacteria</taxon>
        <taxon>Bacillati</taxon>
        <taxon>Actinomycetota</taxon>
        <taxon>Actinomycetes</taxon>
        <taxon>Pseudonocardiales</taxon>
        <taxon>Pseudonocardiaceae</taxon>
        <taxon>Amycolatopsis</taxon>
    </lineage>
</organism>
<proteinExistence type="predicted"/>